<dbReference type="Pfam" id="PF12633">
    <property type="entry name" value="Adenyl_cycl_N"/>
    <property type="match status" value="1"/>
</dbReference>
<evidence type="ECO:0000313" key="2">
    <source>
        <dbReference type="EMBL" id="RRQ21876.1"/>
    </source>
</evidence>
<protein>
    <recommendedName>
        <fullName evidence="1">Adenylate cyclase class-I N-terminal domain-containing protein</fullName>
    </recommendedName>
</protein>
<evidence type="ECO:0000313" key="3">
    <source>
        <dbReference type="Proteomes" id="UP000287798"/>
    </source>
</evidence>
<name>A0A426QJI8_9GAMM</name>
<comment type="caution">
    <text evidence="2">The sequence shown here is derived from an EMBL/GenBank/DDBJ whole genome shotgun (WGS) entry which is preliminary data.</text>
</comment>
<organism evidence="2 3">
    <name type="scientific">Thiohalobacter thiocyanaticus</name>
    <dbReference type="NCBI Taxonomy" id="585455"/>
    <lineage>
        <taxon>Bacteria</taxon>
        <taxon>Pseudomonadati</taxon>
        <taxon>Pseudomonadota</taxon>
        <taxon>Gammaproteobacteria</taxon>
        <taxon>Thiohalobacterales</taxon>
        <taxon>Thiohalobacteraceae</taxon>
        <taxon>Thiohalobacter</taxon>
    </lineage>
</organism>
<dbReference type="EMBL" id="QZMU01000001">
    <property type="protein sequence ID" value="RRQ21876.1"/>
    <property type="molecule type" value="Genomic_DNA"/>
</dbReference>
<dbReference type="Proteomes" id="UP000287798">
    <property type="component" value="Unassembled WGS sequence"/>
</dbReference>
<dbReference type="PANTHER" id="PTHR38760">
    <property type="entry name" value="ADENYLATE CYCLASE"/>
    <property type="match status" value="1"/>
</dbReference>
<feature type="domain" description="Adenylate cyclase class-I N-terminal" evidence="1">
    <location>
        <begin position="18"/>
        <end position="212"/>
    </location>
</feature>
<dbReference type="PANTHER" id="PTHR38760:SF1">
    <property type="entry name" value="ADENYLATE CYCLASE"/>
    <property type="match status" value="1"/>
</dbReference>
<dbReference type="InterPro" id="IPR000274">
    <property type="entry name" value="Adenylate_cyclase_1"/>
</dbReference>
<reference evidence="2 3" key="1">
    <citation type="journal article" date="2010" name="Int. J. Syst. Evol. Microbiol.">
        <title>Thiohalobacter thiocyanaticus gen. nov., sp. nov., a moderately halophilic, sulfur-oxidizing gammaproteobacterium from hypersaline lakes, that utilizes thiocyanate.</title>
        <authorList>
            <person name="Sorokin D.Y."/>
            <person name="Kovaleva O.L."/>
            <person name="Tourova T.P."/>
            <person name="Muyzer G."/>
        </authorList>
    </citation>
    <scope>NUCLEOTIDE SEQUENCE [LARGE SCALE GENOMIC DNA]</scope>
    <source>
        <strain evidence="2 3">Hrh1</strain>
    </source>
</reference>
<dbReference type="GO" id="GO:0006171">
    <property type="term" value="P:cAMP biosynthetic process"/>
    <property type="evidence" value="ECO:0007669"/>
    <property type="project" value="InterPro"/>
</dbReference>
<dbReference type="InterPro" id="IPR024685">
    <property type="entry name" value="Adenylate_cyclase_1_N"/>
</dbReference>
<gene>
    <name evidence="2" type="ORF">D6C00_07900</name>
</gene>
<sequence>MAVVEQMKPRIEMDGVQLRNVQRRFMVINQDRLKRVHAGLRDRHRLFLDLLPLLFHINHPMLPGYLSSKAPAGVSDYKPNKRTLDAARKLSKSFTYQQRSVRAHDVLALYMMGSSGTIAYSRKSDFDIWVCIRNDMDSEAREMLAQKAANIESWAASMSLEVHFFLMDDAAFRAGEMDSLSSESSGSAQHHLLLDEFYRTGLLIAGRYPVWWLVPPQYEMVYEEYVSQLLHKRFVNPKEVVDFGGLDKMPAGEFFGATLWQLYKAVSLRPTSRRSRYC</sequence>
<dbReference type="RefSeq" id="WP_125181216.1">
    <property type="nucleotide sequence ID" value="NZ_QZMU01000001.1"/>
</dbReference>
<dbReference type="OrthoDB" id="5571448at2"/>
<dbReference type="AlphaFoldDB" id="A0A426QJI8"/>
<dbReference type="Pfam" id="PF01295">
    <property type="entry name" value="Adenylate_cycl"/>
    <property type="match status" value="1"/>
</dbReference>
<keyword evidence="3" id="KW-1185">Reference proteome</keyword>
<proteinExistence type="predicted"/>
<accession>A0A426QJI8</accession>
<dbReference type="GO" id="GO:0004016">
    <property type="term" value="F:adenylate cyclase activity"/>
    <property type="evidence" value="ECO:0007669"/>
    <property type="project" value="InterPro"/>
</dbReference>
<evidence type="ECO:0000259" key="1">
    <source>
        <dbReference type="Pfam" id="PF12633"/>
    </source>
</evidence>